<accession>A0A0C4YJI9</accession>
<reference evidence="4 5" key="1">
    <citation type="journal article" date="2015" name="Genome Announc.">
        <title>Complete Genome Sequence of Cupriavidus basilensis 4G11, Isolated from the Oak Ridge Field Research Center Site.</title>
        <authorList>
            <person name="Ray J."/>
            <person name="Waters R.J."/>
            <person name="Skerker J.M."/>
            <person name="Kuehl J.V."/>
            <person name="Price M.N."/>
            <person name="Huang J."/>
            <person name="Chakraborty R."/>
            <person name="Arkin A.P."/>
            <person name="Deutschbauer A."/>
        </authorList>
    </citation>
    <scope>NUCLEOTIDE SEQUENCE [LARGE SCALE GENOMIC DNA]</scope>
    <source>
        <strain evidence="4">4G11</strain>
    </source>
</reference>
<dbReference type="GO" id="GO:0043565">
    <property type="term" value="F:sequence-specific DNA binding"/>
    <property type="evidence" value="ECO:0007669"/>
    <property type="project" value="InterPro"/>
</dbReference>
<evidence type="ECO:0000256" key="1">
    <source>
        <dbReference type="ARBA" id="ARBA00023015"/>
    </source>
</evidence>
<dbReference type="SUPFAM" id="SSF46689">
    <property type="entry name" value="Homeodomain-like"/>
    <property type="match status" value="1"/>
</dbReference>
<organism evidence="4 5">
    <name type="scientific">Cupriavidus basilensis</name>
    <dbReference type="NCBI Taxonomy" id="68895"/>
    <lineage>
        <taxon>Bacteria</taxon>
        <taxon>Pseudomonadati</taxon>
        <taxon>Pseudomonadota</taxon>
        <taxon>Betaproteobacteria</taxon>
        <taxon>Burkholderiales</taxon>
        <taxon>Burkholderiaceae</taxon>
        <taxon>Cupriavidus</taxon>
    </lineage>
</organism>
<evidence type="ECO:0000313" key="4">
    <source>
        <dbReference type="EMBL" id="AJG22069.1"/>
    </source>
</evidence>
<dbReference type="KEGG" id="cbw:RR42_s0476"/>
<name>A0A0C4YJI9_9BURK</name>
<dbReference type="SMART" id="SM00342">
    <property type="entry name" value="HTH_ARAC"/>
    <property type="match status" value="1"/>
</dbReference>
<dbReference type="AlphaFoldDB" id="A0A0C4YJI9"/>
<dbReference type="EMBL" id="CP010537">
    <property type="protein sequence ID" value="AJG22069.1"/>
    <property type="molecule type" value="Genomic_DNA"/>
</dbReference>
<dbReference type="InterPro" id="IPR029062">
    <property type="entry name" value="Class_I_gatase-like"/>
</dbReference>
<evidence type="ECO:0000313" key="5">
    <source>
        <dbReference type="Proteomes" id="UP000031843"/>
    </source>
</evidence>
<dbReference type="Pfam" id="PF12833">
    <property type="entry name" value="HTH_18"/>
    <property type="match status" value="1"/>
</dbReference>
<dbReference type="InterPro" id="IPR052158">
    <property type="entry name" value="INH-QAR"/>
</dbReference>
<dbReference type="PROSITE" id="PS01124">
    <property type="entry name" value="HTH_ARAC_FAMILY_2"/>
    <property type="match status" value="1"/>
</dbReference>
<keyword evidence="5" id="KW-1185">Reference proteome</keyword>
<evidence type="ECO:0000259" key="3">
    <source>
        <dbReference type="PROSITE" id="PS01124"/>
    </source>
</evidence>
<evidence type="ECO:0000256" key="2">
    <source>
        <dbReference type="ARBA" id="ARBA00023163"/>
    </source>
</evidence>
<dbReference type="InterPro" id="IPR009057">
    <property type="entry name" value="Homeodomain-like_sf"/>
</dbReference>
<keyword evidence="2" id="KW-0804">Transcription</keyword>
<dbReference type="GO" id="GO:0003700">
    <property type="term" value="F:DNA-binding transcription factor activity"/>
    <property type="evidence" value="ECO:0007669"/>
    <property type="project" value="InterPro"/>
</dbReference>
<dbReference type="Gene3D" id="3.40.50.880">
    <property type="match status" value="1"/>
</dbReference>
<dbReference type="InterPro" id="IPR018060">
    <property type="entry name" value="HTH_AraC"/>
</dbReference>
<proteinExistence type="predicted"/>
<feature type="domain" description="HTH araC/xylS-type" evidence="3">
    <location>
        <begin position="205"/>
        <end position="303"/>
    </location>
</feature>
<dbReference type="PANTHER" id="PTHR43130">
    <property type="entry name" value="ARAC-FAMILY TRANSCRIPTIONAL REGULATOR"/>
    <property type="match status" value="1"/>
</dbReference>
<protein>
    <submittedName>
        <fullName evidence="4">Transcriptional regulator, AraC family</fullName>
    </submittedName>
</protein>
<dbReference type="Gene3D" id="1.10.10.60">
    <property type="entry name" value="Homeodomain-like"/>
    <property type="match status" value="1"/>
</dbReference>
<dbReference type="STRING" id="68895.RR42_s0476"/>
<keyword evidence="1" id="KW-0805">Transcription regulation</keyword>
<dbReference type="PANTHER" id="PTHR43130:SF3">
    <property type="entry name" value="HTH-TYPE TRANSCRIPTIONAL REGULATOR RV1931C"/>
    <property type="match status" value="1"/>
</dbReference>
<dbReference type="SUPFAM" id="SSF52317">
    <property type="entry name" value="Class I glutamine amidotransferase-like"/>
    <property type="match status" value="1"/>
</dbReference>
<dbReference type="Proteomes" id="UP000031843">
    <property type="component" value="Chromosome secondary"/>
</dbReference>
<sequence length="306" mass="33648">MPAGLFAFSDMLHAANRRTDRPLFEMHHVALRAGTVECAQGVSLHVSKALDLTSLDAVLLPGFWAESAQQVDDTLAANASLVSALATRPKAMLLWSYCSGVCLLAASGQLNDQPATVTWWLAEAMAQRYKKVKWQCERNCIVTASTATASGVNGYLPIAEALIARHVSPEVLRDLVNLMVLPRPAQPHPAFLAMSLIEQSSRLLRQLHALVEQLPAEQVTVQRLAEQLRMSERTLARKVRAETGVAIAAYARCIKLNQVSDRLILTASPVSILSAELGFSSDSNMRRMFKELTSLTPLAYRQRFSR</sequence>
<gene>
    <name evidence="4" type="ORF">RR42_s0476</name>
</gene>